<evidence type="ECO:0000313" key="2">
    <source>
        <dbReference type="EMBL" id="GHO96354.1"/>
    </source>
</evidence>
<dbReference type="Pfam" id="PF04542">
    <property type="entry name" value="Sigma70_r2"/>
    <property type="match status" value="1"/>
</dbReference>
<feature type="domain" description="RNA polymerase sigma-70 region 2" evidence="1">
    <location>
        <begin position="34"/>
        <end position="82"/>
    </location>
</feature>
<gene>
    <name evidence="2" type="ORF">KSF_064020</name>
</gene>
<dbReference type="Gene3D" id="1.10.1740.10">
    <property type="match status" value="1"/>
</dbReference>
<protein>
    <recommendedName>
        <fullName evidence="1">RNA polymerase sigma-70 region 2 domain-containing protein</fullName>
    </recommendedName>
</protein>
<dbReference type="InterPro" id="IPR013325">
    <property type="entry name" value="RNA_pol_sigma_r2"/>
</dbReference>
<sequence length="199" mass="22751">MPTTNDPHIIEILEQEMKHITDLTRRNMTRYPLEERVDEVDDMAQQALIKLWRALQKGHIANPAAYATTIVSSVCIDRQRRYKPIYTHFDQGVDDLYDDQEHQDLACHIEHMETMATFVQIATQAILMLPPRQKLAIVCALKDRFADAEPLLTALEAQGVDVAKVCWPDNISDKQLLRASLAVARKKLRCILSPSLFES</sequence>
<name>A0A8J3N2R3_9CHLR</name>
<proteinExistence type="predicted"/>
<dbReference type="EMBL" id="BNJK01000001">
    <property type="protein sequence ID" value="GHO96354.1"/>
    <property type="molecule type" value="Genomic_DNA"/>
</dbReference>
<keyword evidence="3" id="KW-1185">Reference proteome</keyword>
<dbReference type="SUPFAM" id="SSF88946">
    <property type="entry name" value="Sigma2 domain of RNA polymerase sigma factors"/>
    <property type="match status" value="1"/>
</dbReference>
<reference evidence="2" key="1">
    <citation type="submission" date="2020-10" db="EMBL/GenBank/DDBJ databases">
        <title>Taxonomic study of unclassified bacteria belonging to the class Ktedonobacteria.</title>
        <authorList>
            <person name="Yabe S."/>
            <person name="Wang C.M."/>
            <person name="Zheng Y."/>
            <person name="Sakai Y."/>
            <person name="Cavaletti L."/>
            <person name="Monciardini P."/>
            <person name="Donadio S."/>
        </authorList>
    </citation>
    <scope>NUCLEOTIDE SEQUENCE</scope>
    <source>
        <strain evidence="2">ID150040</strain>
    </source>
</reference>
<evidence type="ECO:0000259" key="1">
    <source>
        <dbReference type="Pfam" id="PF04542"/>
    </source>
</evidence>
<dbReference type="GO" id="GO:0003700">
    <property type="term" value="F:DNA-binding transcription factor activity"/>
    <property type="evidence" value="ECO:0007669"/>
    <property type="project" value="InterPro"/>
</dbReference>
<dbReference type="Proteomes" id="UP000597444">
    <property type="component" value="Unassembled WGS sequence"/>
</dbReference>
<dbReference type="AlphaFoldDB" id="A0A8J3N2R3"/>
<organism evidence="2 3">
    <name type="scientific">Reticulibacter mediterranei</name>
    <dbReference type="NCBI Taxonomy" id="2778369"/>
    <lineage>
        <taxon>Bacteria</taxon>
        <taxon>Bacillati</taxon>
        <taxon>Chloroflexota</taxon>
        <taxon>Ktedonobacteria</taxon>
        <taxon>Ktedonobacterales</taxon>
        <taxon>Reticulibacteraceae</taxon>
        <taxon>Reticulibacter</taxon>
    </lineage>
</organism>
<dbReference type="GO" id="GO:0006352">
    <property type="term" value="P:DNA-templated transcription initiation"/>
    <property type="evidence" value="ECO:0007669"/>
    <property type="project" value="InterPro"/>
</dbReference>
<comment type="caution">
    <text evidence="2">The sequence shown here is derived from an EMBL/GenBank/DDBJ whole genome shotgun (WGS) entry which is preliminary data.</text>
</comment>
<evidence type="ECO:0000313" key="3">
    <source>
        <dbReference type="Proteomes" id="UP000597444"/>
    </source>
</evidence>
<accession>A0A8J3N2R3</accession>
<dbReference type="RefSeq" id="WP_220206988.1">
    <property type="nucleotide sequence ID" value="NZ_BNJK01000001.1"/>
</dbReference>
<dbReference type="InterPro" id="IPR007627">
    <property type="entry name" value="RNA_pol_sigma70_r2"/>
</dbReference>